<dbReference type="EMBL" id="BAAFSF010000001">
    <property type="protein sequence ID" value="GAB1251456.1"/>
    <property type="molecule type" value="Genomic_DNA"/>
</dbReference>
<accession>A0ABQ0E1B1</accession>
<dbReference type="InterPro" id="IPR027417">
    <property type="entry name" value="P-loop_NTPase"/>
</dbReference>
<proteinExistence type="predicted"/>
<evidence type="ECO:0000313" key="3">
    <source>
        <dbReference type="EMBL" id="GAB1251456.1"/>
    </source>
</evidence>
<feature type="domain" description="DUF4143" evidence="2">
    <location>
        <begin position="231"/>
        <end position="298"/>
    </location>
</feature>
<gene>
    <name evidence="3" type="ORF">Tsumi_05600</name>
</gene>
<dbReference type="InterPro" id="IPR025420">
    <property type="entry name" value="DUF4143"/>
</dbReference>
<dbReference type="Pfam" id="PF13635">
    <property type="entry name" value="DUF4143"/>
    <property type="match status" value="1"/>
</dbReference>
<dbReference type="Proteomes" id="UP001628220">
    <property type="component" value="Unassembled WGS sequence"/>
</dbReference>
<keyword evidence="4" id="KW-1185">Reference proteome</keyword>
<reference evidence="3 4" key="1">
    <citation type="journal article" date="2025" name="Int. J. Syst. Evol. Microbiol.">
        <title>Desulfovibrio falkowii sp. nov., Porphyromonas miyakawae sp. nov., Mediterraneibacter flintii sp. nov. and Owariibacterium komagatae gen. nov., sp. nov., isolated from human faeces.</title>
        <authorList>
            <person name="Hamaguchi T."/>
            <person name="Ohara M."/>
            <person name="Hisatomi A."/>
            <person name="Sekiguchi K."/>
            <person name="Takeda J.I."/>
            <person name="Ueyama J."/>
            <person name="Ito M."/>
            <person name="Nishiwaki H."/>
            <person name="Ogi T."/>
            <person name="Hirayama M."/>
            <person name="Ohkuma M."/>
            <person name="Sakamoto M."/>
            <person name="Ohno K."/>
        </authorList>
    </citation>
    <scope>NUCLEOTIDE SEQUENCE [LARGE SCALE GENOMIC DNA]</scope>
    <source>
        <strain evidence="3 4">13CB11C</strain>
    </source>
</reference>
<sequence length="393" mass="45943">MIESLYRTHDYLLRNKPRTLLRRLFHEIDESLRIIGIEGSRGVGKTFFLLDWAKQHYGVANRACLYVNLNQFLFTTTSLTDFAADFVSRGGKTLLLDQIFKYQGWQEELRECSNKFPNLQIIYTTSIGEGTKSEIPGGVTYFLPGLSLREFLMLENNISLPMISWEDLLTRHVEFSHLIMEQVNPLTRITDYLHHGYYPFYREERNYSENLLKNVNMTLEVDLMYIRNIDQRQLPKLRKLLYLVALDSSTPLNISRLSKELELSRTTVVNYLMSMADAHLIRLVTRRSPSGMSSSKTPSMVYLENSNLYRLMHPSMADEGIIHRTFFQCNVGFNHLIEHPQNAAETFIVDNKLCFGMDRLPRIKENYHMYQVDSNTTIGNEEKLPLWIFGFLY</sequence>
<protein>
    <submittedName>
        <fullName evidence="3">AAA family ATPase</fullName>
    </submittedName>
</protein>
<dbReference type="InterPro" id="IPR041682">
    <property type="entry name" value="AAA_14"/>
</dbReference>
<dbReference type="PANTHER" id="PTHR42990">
    <property type="entry name" value="ATPASE"/>
    <property type="match status" value="1"/>
</dbReference>
<dbReference type="PANTHER" id="PTHR42990:SF1">
    <property type="entry name" value="AAA+ ATPASE DOMAIN-CONTAINING PROTEIN"/>
    <property type="match status" value="1"/>
</dbReference>
<comment type="caution">
    <text evidence="3">The sequence shown here is derived from an EMBL/GenBank/DDBJ whole genome shotgun (WGS) entry which is preliminary data.</text>
</comment>
<dbReference type="RefSeq" id="WP_411915266.1">
    <property type="nucleotide sequence ID" value="NZ_BAAFSF010000001.1"/>
</dbReference>
<dbReference type="Pfam" id="PF13173">
    <property type="entry name" value="AAA_14"/>
    <property type="match status" value="1"/>
</dbReference>
<evidence type="ECO:0000259" key="2">
    <source>
        <dbReference type="Pfam" id="PF13635"/>
    </source>
</evidence>
<feature type="domain" description="AAA" evidence="1">
    <location>
        <begin position="33"/>
        <end position="152"/>
    </location>
</feature>
<dbReference type="SUPFAM" id="SSF52540">
    <property type="entry name" value="P-loop containing nucleoside triphosphate hydrolases"/>
    <property type="match status" value="1"/>
</dbReference>
<evidence type="ECO:0000313" key="4">
    <source>
        <dbReference type="Proteomes" id="UP001628220"/>
    </source>
</evidence>
<organism evidence="3 4">
    <name type="scientific">Porphyromonas miyakawae</name>
    <dbReference type="NCBI Taxonomy" id="3137470"/>
    <lineage>
        <taxon>Bacteria</taxon>
        <taxon>Pseudomonadati</taxon>
        <taxon>Bacteroidota</taxon>
        <taxon>Bacteroidia</taxon>
        <taxon>Bacteroidales</taxon>
        <taxon>Porphyromonadaceae</taxon>
        <taxon>Porphyromonas</taxon>
    </lineage>
</organism>
<name>A0ABQ0E1B1_9PORP</name>
<evidence type="ECO:0000259" key="1">
    <source>
        <dbReference type="Pfam" id="PF13173"/>
    </source>
</evidence>